<feature type="signal peptide" evidence="3">
    <location>
        <begin position="1"/>
        <end position="24"/>
    </location>
</feature>
<sequence length="893" mass="93200">MVRKRWTVIGSLLLMAALMGGEVAAPVVAVTATDTPVVSSAAATASQKPASASSTAASSSVALSPASSTGANNSTSASQASANTAKNAANSTTATASKTTSPTTSAQAPAANPVIKSIIDQHEATLTPGVTEQRLTYISQSGAQNKYYSVALNPKNPNTQLLAGTPGDGATSGVQTVSDQASAAIKHGHQVVAAVNGDLFKIASGVPTGNVIKDGVELQAATSPRESFFGVKKDGTPIIGDEQTYQQVKGDLQQALGGRNILVADGKVNETKAIGTDSEPRTAVGIKADGTVFFVVVDGRQAPTSNGLSMVDLANLMIQRGAVTALNLDGGGSSTYVAREPGETQLSLQNQPSDGKERTVANAWLIASKTTSDHQLASAQLTPDDAVYTPNSTITFKAKGVDAAGSSASLPAEGLNWQLTNTKMGTIDAKTGVFHSNGTQGKVTVQLTLNGRLLGSATITIAMPDKLAFSQPELSVKRGATQALTLHATYQGRAVTLKSSDLQWQVPAKLGILTTGDQLQAGQQVASDTIEAKLKNTDLHASIKVDVGRLPEVLDDFESGISNWGSLTADRGEQANIGLSSAADGQVRFGKHALRLDYDFSSGTKSATLGVYAGPQTSQKMPGMPTGVGMWIYATPEAKGYWLRMYVTDATGAAKPIDLTTQDTGIDWTGWKYVEATIPADYQGPFSISPEQALCMISLKAGQSDGGPMTRGSLYIDNIRAMYGTNPDDSKAPLISHINVAGQTYTTPQVAITTTATDDTRDPNASGIDWTKTRIWVDGNEYTNAKEHLTVNTKDHTFTLAGYQWQNGTHHVKVSVQDKFGNETEQEADFNVNVGAATSGETSSSSVSSVASKKNSDQLPATGENNWATGILGLLLVVASAATYLLSGYRRTR</sequence>
<reference evidence="5 7" key="1">
    <citation type="submission" date="2017-01" db="EMBL/GenBank/DDBJ databases">
        <title>In silico prediction, in vitro antibacterial spectrum and physicochemical properties of a putative bacteriocin produced by Lactobacillus rhamnosus strain L156.4.</title>
        <authorList>
            <person name="Silveira A.M."/>
            <person name="Monteiro A.S."/>
            <person name="Santos V.L."/>
            <person name="Nicoli J.R."/>
            <person name="Azevedo V."/>
            <person name="Soares S.C."/>
            <person name="Castro-Oliveira L."/>
            <person name="Dias-Souza M.V."/>
            <person name="Nardi R.M."/>
        </authorList>
    </citation>
    <scope>NUCLEOTIDE SEQUENCE [LARGE SCALE GENOMIC DNA]</scope>
    <source>
        <strain evidence="5 7">L156.4</strain>
    </source>
</reference>
<evidence type="ECO:0000256" key="3">
    <source>
        <dbReference type="SAM" id="SignalP"/>
    </source>
</evidence>
<dbReference type="Proteomes" id="UP000189067">
    <property type="component" value="Unassembled WGS sequence"/>
</dbReference>
<dbReference type="Gene3D" id="2.60.120.430">
    <property type="entry name" value="Galactose-binding lectin"/>
    <property type="match status" value="1"/>
</dbReference>
<keyword evidence="2" id="KW-0472">Membrane</keyword>
<keyword evidence="2" id="KW-1133">Transmembrane helix</keyword>
<dbReference type="Proteomes" id="UP000307517">
    <property type="component" value="Unassembled WGS sequence"/>
</dbReference>
<evidence type="ECO:0000259" key="4">
    <source>
        <dbReference type="Pfam" id="PF09992"/>
    </source>
</evidence>
<feature type="region of interest" description="Disordered" evidence="1">
    <location>
        <begin position="837"/>
        <end position="862"/>
    </location>
</feature>
<feature type="region of interest" description="Disordered" evidence="1">
    <location>
        <begin position="63"/>
        <end position="111"/>
    </location>
</feature>
<dbReference type="InterPro" id="IPR018711">
    <property type="entry name" value="NAGPA"/>
</dbReference>
<dbReference type="GO" id="GO:0016798">
    <property type="term" value="F:hydrolase activity, acting on glycosyl bonds"/>
    <property type="evidence" value="ECO:0007669"/>
    <property type="project" value="UniProtKB-KW"/>
</dbReference>
<dbReference type="EMBL" id="SSHM01000001">
    <property type="protein sequence ID" value="THC79694.1"/>
    <property type="molecule type" value="Genomic_DNA"/>
</dbReference>
<dbReference type="PANTHER" id="PTHR40446:SF2">
    <property type="entry name" value="N-ACETYLGLUCOSAMINE-1-PHOSPHODIESTER ALPHA-N-ACETYLGLUCOSAMINIDASE"/>
    <property type="match status" value="1"/>
</dbReference>
<feature type="compositionally biased region" description="Low complexity" evidence="1">
    <location>
        <begin position="837"/>
        <end position="852"/>
    </location>
</feature>
<keyword evidence="6" id="KW-0378">Hydrolase</keyword>
<feature type="chain" id="PRO_5043533148" evidence="3">
    <location>
        <begin position="25"/>
        <end position="893"/>
    </location>
</feature>
<organism evidence="5 7">
    <name type="scientific">Lacticaseibacillus rhamnosus</name>
    <name type="common">Lactobacillus rhamnosus</name>
    <dbReference type="NCBI Taxonomy" id="47715"/>
    <lineage>
        <taxon>Bacteria</taxon>
        <taxon>Bacillati</taxon>
        <taxon>Bacillota</taxon>
        <taxon>Bacilli</taxon>
        <taxon>Lactobacillales</taxon>
        <taxon>Lactobacillaceae</taxon>
        <taxon>Lacticaseibacillus</taxon>
    </lineage>
</organism>
<keyword evidence="6" id="KW-0326">Glycosidase</keyword>
<proteinExistence type="predicted"/>
<name>A0AAX0K1G3_LACRH</name>
<gene>
    <name evidence="5" type="ORF">BWR10_09970</name>
    <name evidence="6" type="ORF">E6L36_04320</name>
</gene>
<dbReference type="AlphaFoldDB" id="A0AAX0K1G3"/>
<feature type="domain" description="Phosphodiester glycosidase" evidence="4">
    <location>
        <begin position="190"/>
        <end position="366"/>
    </location>
</feature>
<evidence type="ECO:0000256" key="1">
    <source>
        <dbReference type="SAM" id="MobiDB-lite"/>
    </source>
</evidence>
<accession>A0AAX0K1G3</accession>
<keyword evidence="2" id="KW-0812">Transmembrane</keyword>
<dbReference type="RefSeq" id="WP_015764624.1">
    <property type="nucleotide sequence ID" value="NZ_CABHIZ010000001.1"/>
</dbReference>
<evidence type="ECO:0000256" key="2">
    <source>
        <dbReference type="SAM" id="Phobius"/>
    </source>
</evidence>
<dbReference type="PANTHER" id="PTHR40446">
    <property type="entry name" value="N-ACETYLGLUCOSAMINE-1-PHOSPHODIESTER ALPHA-N-ACETYLGLUCOSAMINIDASE"/>
    <property type="match status" value="1"/>
</dbReference>
<keyword evidence="3" id="KW-0732">Signal</keyword>
<comment type="caution">
    <text evidence="5">The sequence shown here is derived from an EMBL/GenBank/DDBJ whole genome shotgun (WGS) entry which is preliminary data.</text>
</comment>
<dbReference type="NCBIfam" id="TIGR01167">
    <property type="entry name" value="LPXTG_anchor"/>
    <property type="match status" value="1"/>
</dbReference>
<dbReference type="Pfam" id="PF09992">
    <property type="entry name" value="NAGPA"/>
    <property type="match status" value="1"/>
</dbReference>
<feature type="transmembrane region" description="Helical" evidence="2">
    <location>
        <begin position="867"/>
        <end position="886"/>
    </location>
</feature>
<reference evidence="6 8" key="2">
    <citation type="submission" date="2019-04" db="EMBL/GenBank/DDBJ databases">
        <title>Genome Announcement to Ensure Probiotic Safety of Lactobacillus rhamnosus UBLR-58.</title>
        <authorList>
            <person name="Sulthana A."/>
            <person name="Lakshmi S.G."/>
            <person name="Madempudi R.S."/>
        </authorList>
    </citation>
    <scope>NUCLEOTIDE SEQUENCE [LARGE SCALE GENOMIC DNA]</scope>
    <source>
        <strain evidence="6 8">UBLR-58</strain>
    </source>
</reference>
<evidence type="ECO:0000313" key="5">
    <source>
        <dbReference type="EMBL" id="ONN74271.1"/>
    </source>
</evidence>
<evidence type="ECO:0000313" key="8">
    <source>
        <dbReference type="Proteomes" id="UP000307517"/>
    </source>
</evidence>
<dbReference type="EMBL" id="MTJY01000044">
    <property type="protein sequence ID" value="ONN74271.1"/>
    <property type="molecule type" value="Genomic_DNA"/>
</dbReference>
<evidence type="ECO:0000313" key="6">
    <source>
        <dbReference type="EMBL" id="THC79694.1"/>
    </source>
</evidence>
<protein>
    <submittedName>
        <fullName evidence="5">N-acetylmuramoyl-L-alanine amidase</fullName>
    </submittedName>
    <submittedName>
        <fullName evidence="6">Phosphodiester glycosidase family protein</fullName>
    </submittedName>
</protein>
<evidence type="ECO:0000313" key="7">
    <source>
        <dbReference type="Proteomes" id="UP000189067"/>
    </source>
</evidence>